<evidence type="ECO:0008006" key="2">
    <source>
        <dbReference type="Google" id="ProtNLM"/>
    </source>
</evidence>
<proteinExistence type="predicted"/>
<protein>
    <recommendedName>
        <fullName evidence="2">Bacteriophage Mu GpT domain-containing protein</fullName>
    </recommendedName>
</protein>
<gene>
    <name evidence="1" type="ORF">LCGC14_2477610</name>
</gene>
<comment type="caution">
    <text evidence="1">The sequence shown here is derived from an EMBL/GenBank/DDBJ whole genome shotgun (WGS) entry which is preliminary data.</text>
</comment>
<accession>A0A0F9B8J5</accession>
<sequence length="295" mass="32271">MAGIIGSEITPTIGAVFIKEHWAKKAQLAARKGQVLAGTVFTDYDQEMSSGRILHIAHVLNLTVVTKDDNTVVVPNANTPTNQDITVSRYVYTAYNVQSVTDVQNEYDLIELYGSQIGYALQGDVETQLAGLPDGLSTNTVGTFGIEMTMDDWEAAWQKLQTGLAPLGQRYAWLSSAAMSALRKLGTPISADFTSSNKNALDDATMGQFLGFTLIESQYLESPATGQHDCGAQHRDQYILIRQKMPTIERERIVGDLSTLTVGWELFVTAEREIVTEAAGAESLNDSWGVWLKTV</sequence>
<organism evidence="1">
    <name type="scientific">marine sediment metagenome</name>
    <dbReference type="NCBI Taxonomy" id="412755"/>
    <lineage>
        <taxon>unclassified sequences</taxon>
        <taxon>metagenomes</taxon>
        <taxon>ecological metagenomes</taxon>
    </lineage>
</organism>
<dbReference type="AlphaFoldDB" id="A0A0F9B8J5"/>
<name>A0A0F9B8J5_9ZZZZ</name>
<evidence type="ECO:0000313" key="1">
    <source>
        <dbReference type="EMBL" id="KKL18229.1"/>
    </source>
</evidence>
<reference evidence="1" key="1">
    <citation type="journal article" date="2015" name="Nature">
        <title>Complex archaea that bridge the gap between prokaryotes and eukaryotes.</title>
        <authorList>
            <person name="Spang A."/>
            <person name="Saw J.H."/>
            <person name="Jorgensen S.L."/>
            <person name="Zaremba-Niedzwiedzka K."/>
            <person name="Martijn J."/>
            <person name="Lind A.E."/>
            <person name="van Eijk R."/>
            <person name="Schleper C."/>
            <person name="Guy L."/>
            <person name="Ettema T.J."/>
        </authorList>
    </citation>
    <scope>NUCLEOTIDE SEQUENCE</scope>
</reference>
<dbReference type="EMBL" id="LAZR01038948">
    <property type="protein sequence ID" value="KKL18229.1"/>
    <property type="molecule type" value="Genomic_DNA"/>
</dbReference>